<dbReference type="Gene3D" id="2.60.120.200">
    <property type="match status" value="1"/>
</dbReference>
<protein>
    <recommendedName>
        <fullName evidence="6">L-type lectin-like domain-containing protein</fullName>
    </recommendedName>
</protein>
<keyword evidence="4" id="KW-1133">Transmembrane helix</keyword>
<dbReference type="SUPFAM" id="SSF49899">
    <property type="entry name" value="Concanavalin A-like lectins/glucanases"/>
    <property type="match status" value="1"/>
</dbReference>
<dbReference type="InterPro" id="IPR051136">
    <property type="entry name" value="Intracellular_Lectin-GPT"/>
</dbReference>
<evidence type="ECO:0000256" key="1">
    <source>
        <dbReference type="ARBA" id="ARBA00004479"/>
    </source>
</evidence>
<dbReference type="EMBL" id="JALNTZ010000226">
    <property type="protein sequence ID" value="KAJ3636325.1"/>
    <property type="molecule type" value="Genomic_DNA"/>
</dbReference>
<dbReference type="AlphaFoldDB" id="A0AA38M075"/>
<reference evidence="7" key="1">
    <citation type="journal article" date="2023" name="G3 (Bethesda)">
        <title>Whole genome assemblies of Zophobas morio and Tenebrio molitor.</title>
        <authorList>
            <person name="Kaur S."/>
            <person name="Stinson S.A."/>
            <person name="diCenzo G.C."/>
        </authorList>
    </citation>
    <scope>NUCLEOTIDE SEQUENCE</scope>
    <source>
        <strain evidence="7">QUZm001</strain>
    </source>
</reference>
<evidence type="ECO:0000313" key="8">
    <source>
        <dbReference type="Proteomes" id="UP001168821"/>
    </source>
</evidence>
<accession>A0AA38M075</accession>
<dbReference type="InterPro" id="IPR005052">
    <property type="entry name" value="Lectin_leg"/>
</dbReference>
<evidence type="ECO:0000313" key="7">
    <source>
        <dbReference type="EMBL" id="KAJ3636325.1"/>
    </source>
</evidence>
<proteinExistence type="predicted"/>
<dbReference type="GO" id="GO:0005789">
    <property type="term" value="C:endoplasmic reticulum membrane"/>
    <property type="evidence" value="ECO:0007669"/>
    <property type="project" value="TreeGrafter"/>
</dbReference>
<dbReference type="PROSITE" id="PS51328">
    <property type="entry name" value="L_LECTIN_LIKE"/>
    <property type="match status" value="1"/>
</dbReference>
<keyword evidence="3" id="KW-0732">Signal</keyword>
<keyword evidence="5" id="KW-0472">Membrane</keyword>
<evidence type="ECO:0000256" key="2">
    <source>
        <dbReference type="ARBA" id="ARBA00022692"/>
    </source>
</evidence>
<feature type="domain" description="L-type lectin-like" evidence="6">
    <location>
        <begin position="205"/>
        <end position="324"/>
    </location>
</feature>
<dbReference type="PANTHER" id="PTHR12223:SF28">
    <property type="entry name" value="LECTIN, MANNOSE BINDING 1 LIKE"/>
    <property type="match status" value="1"/>
</dbReference>
<name>A0AA38M075_9CUCU</name>
<dbReference type="GO" id="GO:0030134">
    <property type="term" value="C:COPII-coated ER to Golgi transport vesicle"/>
    <property type="evidence" value="ECO:0007669"/>
    <property type="project" value="TreeGrafter"/>
</dbReference>
<dbReference type="GO" id="GO:0000139">
    <property type="term" value="C:Golgi membrane"/>
    <property type="evidence" value="ECO:0007669"/>
    <property type="project" value="TreeGrafter"/>
</dbReference>
<keyword evidence="8" id="KW-1185">Reference proteome</keyword>
<gene>
    <name evidence="7" type="ORF">Zmor_008742</name>
</gene>
<comment type="subcellular location">
    <subcellularLocation>
        <location evidence="1">Membrane</location>
        <topology evidence="1">Single-pass type I membrane protein</topology>
    </subcellularLocation>
</comment>
<dbReference type="GO" id="GO:0005793">
    <property type="term" value="C:endoplasmic reticulum-Golgi intermediate compartment"/>
    <property type="evidence" value="ECO:0007669"/>
    <property type="project" value="TreeGrafter"/>
</dbReference>
<evidence type="ECO:0000256" key="3">
    <source>
        <dbReference type="ARBA" id="ARBA00022729"/>
    </source>
</evidence>
<evidence type="ECO:0000256" key="5">
    <source>
        <dbReference type="ARBA" id="ARBA00023136"/>
    </source>
</evidence>
<evidence type="ECO:0000256" key="4">
    <source>
        <dbReference type="ARBA" id="ARBA00022989"/>
    </source>
</evidence>
<dbReference type="InterPro" id="IPR013320">
    <property type="entry name" value="ConA-like_dom_sf"/>
</dbReference>
<dbReference type="Pfam" id="PF03388">
    <property type="entry name" value="Lectin_leg-like"/>
    <property type="match status" value="1"/>
</dbReference>
<dbReference type="PANTHER" id="PTHR12223">
    <property type="entry name" value="VESICULAR MANNOSE-BINDING LECTIN"/>
    <property type="match status" value="1"/>
</dbReference>
<dbReference type="GO" id="GO:0006888">
    <property type="term" value="P:endoplasmic reticulum to Golgi vesicle-mediated transport"/>
    <property type="evidence" value="ECO:0007669"/>
    <property type="project" value="TreeGrafter"/>
</dbReference>
<dbReference type="Proteomes" id="UP001168821">
    <property type="component" value="Unassembled WGS sequence"/>
</dbReference>
<keyword evidence="2" id="KW-0812">Transmembrane</keyword>
<comment type="caution">
    <text evidence="7">The sequence shown here is derived from an EMBL/GenBank/DDBJ whole genome shotgun (WGS) entry which is preliminary data.</text>
</comment>
<organism evidence="7 8">
    <name type="scientific">Zophobas morio</name>
    <dbReference type="NCBI Taxonomy" id="2755281"/>
    <lineage>
        <taxon>Eukaryota</taxon>
        <taxon>Metazoa</taxon>
        <taxon>Ecdysozoa</taxon>
        <taxon>Arthropoda</taxon>
        <taxon>Hexapoda</taxon>
        <taxon>Insecta</taxon>
        <taxon>Pterygota</taxon>
        <taxon>Neoptera</taxon>
        <taxon>Endopterygota</taxon>
        <taxon>Coleoptera</taxon>
        <taxon>Polyphaga</taxon>
        <taxon>Cucujiformia</taxon>
        <taxon>Tenebrionidae</taxon>
        <taxon>Zophobas</taxon>
    </lineage>
</organism>
<evidence type="ECO:0000259" key="6">
    <source>
        <dbReference type="PROSITE" id="PS51328"/>
    </source>
</evidence>
<dbReference type="GO" id="GO:0005537">
    <property type="term" value="F:D-mannose binding"/>
    <property type="evidence" value="ECO:0007669"/>
    <property type="project" value="TreeGrafter"/>
</dbReference>
<sequence>MVNYKGGSTSLPLMISVPFLLRDRNLLYFSLESHSRQSDGTCSDLKNFGQFGKTLDTDTANAIGVPSFLPPLPSGKHSIHIINLVSHFEEGLGWGYIISMKSIRGDRPLKKGTNNAFSIERAKASSRSHQCDKEYMALESFNISHNKYLDLAVFVNKAWALLYCLKIFIARNNKMKERGAFYRDLAESSPNLIVLDLRNTSEGGFWKQKRKNWTEKSVRDMILMKKQEKCSISTLFPNLQFLFIITFFPKLWNKYPISFQRWQVLVDFQISGDATLGADGMAFWYTEAPLKLGPVYGGMDQWKGLAVVLDTYNNDQWVYFLERY</sequence>